<dbReference type="STRING" id="486041.B0DT73"/>
<evidence type="ECO:0000313" key="1">
    <source>
        <dbReference type="EMBL" id="EDR02169.1"/>
    </source>
</evidence>
<dbReference type="PANTHER" id="PTHR45036:SF1">
    <property type="entry name" value="METHYLTRANSFERASE LIKE 7A"/>
    <property type="match status" value="1"/>
</dbReference>
<dbReference type="InParanoid" id="B0DT73"/>
<dbReference type="KEGG" id="lbc:LACBIDRAFT_309857"/>
<dbReference type="Gene3D" id="3.40.50.150">
    <property type="entry name" value="Vaccinia Virus protein VP39"/>
    <property type="match status" value="1"/>
</dbReference>
<dbReference type="GeneID" id="6082818"/>
<protein>
    <submittedName>
        <fullName evidence="1">Predicted protein</fullName>
    </submittedName>
</protein>
<reference evidence="1 2" key="1">
    <citation type="journal article" date="2008" name="Nature">
        <title>The genome of Laccaria bicolor provides insights into mycorrhizal symbiosis.</title>
        <authorList>
            <person name="Martin F."/>
            <person name="Aerts A."/>
            <person name="Ahren D."/>
            <person name="Brun A."/>
            <person name="Danchin E.G.J."/>
            <person name="Duchaussoy F."/>
            <person name="Gibon J."/>
            <person name="Kohler A."/>
            <person name="Lindquist E."/>
            <person name="Pereda V."/>
            <person name="Salamov A."/>
            <person name="Shapiro H.J."/>
            <person name="Wuyts J."/>
            <person name="Blaudez D."/>
            <person name="Buee M."/>
            <person name="Brokstein P."/>
            <person name="Canbaeck B."/>
            <person name="Cohen D."/>
            <person name="Courty P.E."/>
            <person name="Coutinho P.M."/>
            <person name="Delaruelle C."/>
            <person name="Detter J.C."/>
            <person name="Deveau A."/>
            <person name="DiFazio S."/>
            <person name="Duplessis S."/>
            <person name="Fraissinet-Tachet L."/>
            <person name="Lucic E."/>
            <person name="Frey-Klett P."/>
            <person name="Fourrey C."/>
            <person name="Feussner I."/>
            <person name="Gay G."/>
            <person name="Grimwood J."/>
            <person name="Hoegger P.J."/>
            <person name="Jain P."/>
            <person name="Kilaru S."/>
            <person name="Labbe J."/>
            <person name="Lin Y.C."/>
            <person name="Legue V."/>
            <person name="Le Tacon F."/>
            <person name="Marmeisse R."/>
            <person name="Melayah D."/>
            <person name="Montanini B."/>
            <person name="Muratet M."/>
            <person name="Nehls U."/>
            <person name="Niculita-Hirzel H."/>
            <person name="Oudot-Le Secq M.P."/>
            <person name="Peter M."/>
            <person name="Quesneville H."/>
            <person name="Rajashekar B."/>
            <person name="Reich M."/>
            <person name="Rouhier N."/>
            <person name="Schmutz J."/>
            <person name="Yin T."/>
            <person name="Chalot M."/>
            <person name="Henrissat B."/>
            <person name="Kuees U."/>
            <person name="Lucas S."/>
            <person name="Van de Peer Y."/>
            <person name="Podila G.K."/>
            <person name="Polle A."/>
            <person name="Pukkila P.J."/>
            <person name="Richardson P.M."/>
            <person name="Rouze P."/>
            <person name="Sanders I.R."/>
            <person name="Stajich J.E."/>
            <person name="Tunlid A."/>
            <person name="Tuskan G."/>
            <person name="Grigoriev I.V."/>
        </authorList>
    </citation>
    <scope>NUCLEOTIDE SEQUENCE [LARGE SCALE GENOMIC DNA]</scope>
    <source>
        <strain evidence="2">S238N-H82 / ATCC MYA-4686</strain>
    </source>
</reference>
<dbReference type="SUPFAM" id="SSF53335">
    <property type="entry name" value="S-adenosyl-L-methionine-dependent methyltransferases"/>
    <property type="match status" value="1"/>
</dbReference>
<dbReference type="AlphaFoldDB" id="B0DT73"/>
<sequence length="264" mass="29503">MKLSAALSILTDLRFAIQVAILPTLRAILHSPCLLLCPHALSRTFMANLWVAFGPGTDENGRPTKQRLITPNAYGVVLDLGAGHGHTVNYLNRARISKYVALEPNTLMHPHIRALANEAGYHESDGTLIILSCGAEHTSTILSLGAPVDTIISVLTLCTIPNPQNTLKTLVRDALKPGGQLLYYEHVLSPRADVAWWQRFWAPLWAIIFDGCKMDRPSHLWIAGLKRTHDGEEESVWREGSVWGKEGEPEEHLFWHRVGRYVKR</sequence>
<dbReference type="PANTHER" id="PTHR45036">
    <property type="entry name" value="METHYLTRANSFERASE LIKE 7B"/>
    <property type="match status" value="1"/>
</dbReference>
<dbReference type="Proteomes" id="UP000001194">
    <property type="component" value="Unassembled WGS sequence"/>
</dbReference>
<dbReference type="OrthoDB" id="540004at2759"/>
<keyword evidence="2" id="KW-1185">Reference proteome</keyword>
<dbReference type="Pfam" id="PF13489">
    <property type="entry name" value="Methyltransf_23"/>
    <property type="match status" value="1"/>
</dbReference>
<dbReference type="RefSeq" id="XP_001887114.1">
    <property type="nucleotide sequence ID" value="XM_001887079.1"/>
</dbReference>
<dbReference type="HOGENOM" id="CLU_037990_6_2_1"/>
<name>B0DT73_LACBS</name>
<dbReference type="InterPro" id="IPR029063">
    <property type="entry name" value="SAM-dependent_MTases_sf"/>
</dbReference>
<gene>
    <name evidence="1" type="ORF">LACBIDRAFT_309857</name>
</gene>
<proteinExistence type="predicted"/>
<dbReference type="InterPro" id="IPR052356">
    <property type="entry name" value="Thiol_S-MT"/>
</dbReference>
<accession>B0DT73</accession>
<organism evidence="2">
    <name type="scientific">Laccaria bicolor (strain S238N-H82 / ATCC MYA-4686)</name>
    <name type="common">Bicoloured deceiver</name>
    <name type="synonym">Laccaria laccata var. bicolor</name>
    <dbReference type="NCBI Taxonomy" id="486041"/>
    <lineage>
        <taxon>Eukaryota</taxon>
        <taxon>Fungi</taxon>
        <taxon>Dikarya</taxon>
        <taxon>Basidiomycota</taxon>
        <taxon>Agaricomycotina</taxon>
        <taxon>Agaricomycetes</taxon>
        <taxon>Agaricomycetidae</taxon>
        <taxon>Agaricales</taxon>
        <taxon>Agaricineae</taxon>
        <taxon>Hydnangiaceae</taxon>
        <taxon>Laccaria</taxon>
    </lineage>
</organism>
<dbReference type="EMBL" id="DS547132">
    <property type="protein sequence ID" value="EDR02169.1"/>
    <property type="molecule type" value="Genomic_DNA"/>
</dbReference>
<evidence type="ECO:0000313" key="2">
    <source>
        <dbReference type="Proteomes" id="UP000001194"/>
    </source>
</evidence>
<dbReference type="CDD" id="cd02440">
    <property type="entry name" value="AdoMet_MTases"/>
    <property type="match status" value="1"/>
</dbReference>